<dbReference type="Proteomes" id="UP000177480">
    <property type="component" value="Unassembled WGS sequence"/>
</dbReference>
<dbReference type="AlphaFoldDB" id="A0A1G2G3D9"/>
<name>A0A1G2G3D9_9BACT</name>
<dbReference type="EMBL" id="MHNK01000002">
    <property type="protein sequence ID" value="OGZ44460.1"/>
    <property type="molecule type" value="Genomic_DNA"/>
</dbReference>
<evidence type="ECO:0000313" key="1">
    <source>
        <dbReference type="EMBL" id="OGZ44460.1"/>
    </source>
</evidence>
<comment type="caution">
    <text evidence="1">The sequence shown here is derived from an EMBL/GenBank/DDBJ whole genome shotgun (WGS) entry which is preliminary data.</text>
</comment>
<gene>
    <name evidence="1" type="ORF">A2719_05005</name>
</gene>
<proteinExistence type="predicted"/>
<reference evidence="1 2" key="1">
    <citation type="journal article" date="2016" name="Nat. Commun.">
        <title>Thousands of microbial genomes shed light on interconnected biogeochemical processes in an aquifer system.</title>
        <authorList>
            <person name="Anantharaman K."/>
            <person name="Brown C.T."/>
            <person name="Hug L.A."/>
            <person name="Sharon I."/>
            <person name="Castelle C.J."/>
            <person name="Probst A.J."/>
            <person name="Thomas B.C."/>
            <person name="Singh A."/>
            <person name="Wilkins M.J."/>
            <person name="Karaoz U."/>
            <person name="Brodie E.L."/>
            <person name="Williams K.H."/>
            <person name="Hubbard S.S."/>
            <person name="Banfield J.F."/>
        </authorList>
    </citation>
    <scope>NUCLEOTIDE SEQUENCE [LARGE SCALE GENOMIC DNA]</scope>
</reference>
<accession>A0A1G2G3D9</accession>
<protein>
    <submittedName>
        <fullName evidence="1">Uncharacterized protein</fullName>
    </submittedName>
</protein>
<sequence>MMVSFSTLELYGKDSLFFGRRQVDIGIVVGIGIGIGVSPQFFCAPIRAQAKKIVASLLIFGSPPGGYYNHPARSEFHEKPLPANDVYAGLAEGRGNAECVIFAFEPSREVVITFWPYTHYAHNYFQKKKL</sequence>
<evidence type="ECO:0000313" key="2">
    <source>
        <dbReference type="Proteomes" id="UP000177480"/>
    </source>
</evidence>
<organism evidence="1 2">
    <name type="scientific">Candidatus Ryanbacteria bacterium RIFCSPHIGHO2_01_FULL_45_22</name>
    <dbReference type="NCBI Taxonomy" id="1802114"/>
    <lineage>
        <taxon>Bacteria</taxon>
        <taxon>Candidatus Ryaniibacteriota</taxon>
    </lineage>
</organism>